<gene>
    <name evidence="2" type="ORF">LSH36_569g02041</name>
</gene>
<proteinExistence type="predicted"/>
<dbReference type="GO" id="GO:0046983">
    <property type="term" value="F:protein dimerization activity"/>
    <property type="evidence" value="ECO:0007669"/>
    <property type="project" value="InterPro"/>
</dbReference>
<accession>A0AAD9J6N8</accession>
<protein>
    <recommendedName>
        <fullName evidence="1">Anoctamin dimerisation domain-containing protein</fullName>
    </recommendedName>
</protein>
<dbReference type="Pfam" id="PF16178">
    <property type="entry name" value="Anoct_dimer"/>
    <property type="match status" value="1"/>
</dbReference>
<dbReference type="Proteomes" id="UP001208570">
    <property type="component" value="Unassembled WGS sequence"/>
</dbReference>
<feature type="domain" description="Anoctamin dimerisation" evidence="1">
    <location>
        <begin position="1"/>
        <end position="80"/>
    </location>
</feature>
<dbReference type="AlphaFoldDB" id="A0AAD9J6N8"/>
<reference evidence="2" key="1">
    <citation type="journal article" date="2023" name="Mol. Biol. Evol.">
        <title>Third-Generation Sequencing Reveals the Adaptive Role of the Epigenome in Three Deep-Sea Polychaetes.</title>
        <authorList>
            <person name="Perez M."/>
            <person name="Aroh O."/>
            <person name="Sun Y."/>
            <person name="Lan Y."/>
            <person name="Juniper S.K."/>
            <person name="Young C.R."/>
            <person name="Angers B."/>
            <person name="Qian P.Y."/>
        </authorList>
    </citation>
    <scope>NUCLEOTIDE SEQUENCE</scope>
    <source>
        <strain evidence="2">P08H-3</strain>
    </source>
</reference>
<dbReference type="InterPro" id="IPR032394">
    <property type="entry name" value="Anoct_dimer"/>
</dbReference>
<organism evidence="2 3">
    <name type="scientific">Paralvinella palmiformis</name>
    <dbReference type="NCBI Taxonomy" id="53620"/>
    <lineage>
        <taxon>Eukaryota</taxon>
        <taxon>Metazoa</taxon>
        <taxon>Spiralia</taxon>
        <taxon>Lophotrochozoa</taxon>
        <taxon>Annelida</taxon>
        <taxon>Polychaeta</taxon>
        <taxon>Sedentaria</taxon>
        <taxon>Canalipalpata</taxon>
        <taxon>Terebellida</taxon>
        <taxon>Terebelliformia</taxon>
        <taxon>Alvinellidae</taxon>
        <taxon>Paralvinella</taxon>
    </lineage>
</organism>
<feature type="non-terminal residue" evidence="2">
    <location>
        <position position="81"/>
    </location>
</feature>
<name>A0AAD9J6N8_9ANNE</name>
<dbReference type="EMBL" id="JAODUP010000569">
    <property type="protein sequence ID" value="KAK2147118.1"/>
    <property type="molecule type" value="Genomic_DNA"/>
</dbReference>
<evidence type="ECO:0000259" key="1">
    <source>
        <dbReference type="Pfam" id="PF16178"/>
    </source>
</evidence>
<evidence type="ECO:0000313" key="2">
    <source>
        <dbReference type="EMBL" id="KAK2147118.1"/>
    </source>
</evidence>
<comment type="caution">
    <text evidence="2">The sequence shown here is derived from an EMBL/GenBank/DDBJ whole genome shotgun (WGS) entry which is preliminary data.</text>
</comment>
<keyword evidence="3" id="KW-1185">Reference proteome</keyword>
<sequence length="81" mass="9775">MRIRMPIKEIPEEMWSRSIWKMMKGYVSHLLSPFELDPGQVPPMPKAFTSVFRRDKQYLFAIPKKRELFFSHATRNKIVDY</sequence>
<evidence type="ECO:0000313" key="3">
    <source>
        <dbReference type="Proteomes" id="UP001208570"/>
    </source>
</evidence>